<keyword evidence="5" id="KW-0406">Ion transport</keyword>
<evidence type="ECO:0000256" key="2">
    <source>
        <dbReference type="ARBA" id="ARBA00022448"/>
    </source>
</evidence>
<feature type="compositionally biased region" description="Basic and acidic residues" evidence="10">
    <location>
        <begin position="318"/>
        <end position="327"/>
    </location>
</feature>
<dbReference type="RefSeq" id="WP_343843077.1">
    <property type="nucleotide sequence ID" value="NZ_BAAAEI010000006.1"/>
</dbReference>
<feature type="chain" id="PRO_5045233084" evidence="11">
    <location>
        <begin position="23"/>
        <end position="349"/>
    </location>
</feature>
<gene>
    <name evidence="13" type="ORF">GCM10009092_12700</name>
</gene>
<dbReference type="InterPro" id="IPR050330">
    <property type="entry name" value="Bact_OuterMem_StrucFunc"/>
</dbReference>
<dbReference type="InterPro" id="IPR008722">
    <property type="entry name" value="OprF_membrane_N"/>
</dbReference>
<evidence type="ECO:0000313" key="13">
    <source>
        <dbReference type="EMBL" id="GAA0349749.1"/>
    </source>
</evidence>
<evidence type="ECO:0000256" key="11">
    <source>
        <dbReference type="SAM" id="SignalP"/>
    </source>
</evidence>
<feature type="region of interest" description="Disordered" evidence="10">
    <location>
        <begin position="177"/>
        <end position="212"/>
    </location>
</feature>
<comment type="caution">
    <text evidence="13">The sequence shown here is derived from an EMBL/GenBank/DDBJ whole genome shotgun (WGS) entry which is preliminary data.</text>
</comment>
<evidence type="ECO:0000256" key="6">
    <source>
        <dbReference type="ARBA" id="ARBA00023114"/>
    </source>
</evidence>
<feature type="signal peptide" evidence="11">
    <location>
        <begin position="1"/>
        <end position="22"/>
    </location>
</feature>
<reference evidence="14" key="1">
    <citation type="journal article" date="2019" name="Int. J. Syst. Evol. Microbiol.">
        <title>The Global Catalogue of Microorganisms (GCM) 10K type strain sequencing project: providing services to taxonomists for standard genome sequencing and annotation.</title>
        <authorList>
            <consortium name="The Broad Institute Genomics Platform"/>
            <consortium name="The Broad Institute Genome Sequencing Center for Infectious Disease"/>
            <person name="Wu L."/>
            <person name="Ma J."/>
        </authorList>
    </citation>
    <scope>NUCLEOTIDE SEQUENCE [LARGE SCALE GENOMIC DNA]</scope>
    <source>
        <strain evidence="14">JCM 13378</strain>
    </source>
</reference>
<keyword evidence="6" id="KW-0626">Porin</keyword>
<feature type="domain" description="OmpA-like" evidence="12">
    <location>
        <begin position="225"/>
        <end position="343"/>
    </location>
</feature>
<evidence type="ECO:0000256" key="10">
    <source>
        <dbReference type="SAM" id="MobiDB-lite"/>
    </source>
</evidence>
<evidence type="ECO:0000256" key="7">
    <source>
        <dbReference type="ARBA" id="ARBA00023136"/>
    </source>
</evidence>
<keyword evidence="8" id="KW-0998">Cell outer membrane</keyword>
<keyword evidence="7 9" id="KW-0472">Membrane</keyword>
<dbReference type="InterPro" id="IPR036737">
    <property type="entry name" value="OmpA-like_sf"/>
</dbReference>
<dbReference type="EMBL" id="BAAAEI010000006">
    <property type="protein sequence ID" value="GAA0349749.1"/>
    <property type="molecule type" value="Genomic_DNA"/>
</dbReference>
<evidence type="ECO:0000313" key="14">
    <source>
        <dbReference type="Proteomes" id="UP001501757"/>
    </source>
</evidence>
<evidence type="ECO:0000256" key="8">
    <source>
        <dbReference type="ARBA" id="ARBA00023237"/>
    </source>
</evidence>
<keyword evidence="11" id="KW-0732">Signal</keyword>
<keyword evidence="2" id="KW-0813">Transport</keyword>
<dbReference type="Gene3D" id="3.30.1330.60">
    <property type="entry name" value="OmpA-like domain"/>
    <property type="match status" value="1"/>
</dbReference>
<feature type="region of interest" description="Disordered" evidence="10">
    <location>
        <begin position="316"/>
        <end position="349"/>
    </location>
</feature>
<keyword evidence="14" id="KW-1185">Reference proteome</keyword>
<evidence type="ECO:0000256" key="3">
    <source>
        <dbReference type="ARBA" id="ARBA00022452"/>
    </source>
</evidence>
<dbReference type="Gene3D" id="2.40.160.20">
    <property type="match status" value="1"/>
</dbReference>
<proteinExistence type="predicted"/>
<accession>A0ABN0WXW8</accession>
<sequence>MKLNAVIKAALFSLLPVSAVLAQEAPQYGAWVAGFGEYYKVDNDKPNSLDNFDDASGLGAELGFRFTPEWGARLEWSRLNFDSESGLNDRDGDRFGIDALHYFDQKQTYLFAGFKHQNLGENYRLVNFGLGRHWDLSQNWKLVTEAAAYYDFGQNFTDFGLKLGLAYTFGGNSASGGTPSNISSQLNEPAQTAADSDSDGVNDNQDRCANTPKGDKVDAFGCTLFDEKTVSSALDMLFAHDSHKIANPDSQQVKNFADFMQQYPDTTVTIEGHTSLVGTDAYNQALSERRAAAVKKLLVERYAISAERISTVGYGESRPLDRADNEAAHSANRRIHAQVSTTKKVKLTR</sequence>
<dbReference type="Pfam" id="PF05736">
    <property type="entry name" value="OprF"/>
    <property type="match status" value="1"/>
</dbReference>
<dbReference type="InterPro" id="IPR011250">
    <property type="entry name" value="OMP/PagP_B-barrel"/>
</dbReference>
<evidence type="ECO:0000259" key="12">
    <source>
        <dbReference type="PROSITE" id="PS51123"/>
    </source>
</evidence>
<dbReference type="Pfam" id="PF00691">
    <property type="entry name" value="OmpA"/>
    <property type="match status" value="1"/>
</dbReference>
<dbReference type="CDD" id="cd07185">
    <property type="entry name" value="OmpA_C-like"/>
    <property type="match status" value="1"/>
</dbReference>
<dbReference type="PANTHER" id="PTHR30329">
    <property type="entry name" value="STATOR ELEMENT OF FLAGELLAR MOTOR COMPLEX"/>
    <property type="match status" value="1"/>
</dbReference>
<dbReference type="InterPro" id="IPR006664">
    <property type="entry name" value="OMP_bac"/>
</dbReference>
<keyword evidence="3" id="KW-1134">Transmembrane beta strand</keyword>
<name>A0ABN0WXW8_9ALTE</name>
<evidence type="ECO:0000256" key="5">
    <source>
        <dbReference type="ARBA" id="ARBA00023065"/>
    </source>
</evidence>
<dbReference type="SUPFAM" id="SSF56925">
    <property type="entry name" value="OMPA-like"/>
    <property type="match status" value="1"/>
</dbReference>
<keyword evidence="4" id="KW-0812">Transmembrane</keyword>
<dbReference type="PROSITE" id="PS51123">
    <property type="entry name" value="OMPA_2"/>
    <property type="match status" value="1"/>
</dbReference>
<protein>
    <submittedName>
        <fullName evidence="13">OmpA family protein</fullName>
    </submittedName>
</protein>
<organism evidence="13 14">
    <name type="scientific">Bowmanella denitrificans</name>
    <dbReference type="NCBI Taxonomy" id="366582"/>
    <lineage>
        <taxon>Bacteria</taxon>
        <taxon>Pseudomonadati</taxon>
        <taxon>Pseudomonadota</taxon>
        <taxon>Gammaproteobacteria</taxon>
        <taxon>Alteromonadales</taxon>
        <taxon>Alteromonadaceae</taxon>
        <taxon>Bowmanella</taxon>
    </lineage>
</organism>
<feature type="compositionally biased region" description="Polar residues" evidence="10">
    <location>
        <begin position="177"/>
        <end position="203"/>
    </location>
</feature>
<dbReference type="PRINTS" id="PR01021">
    <property type="entry name" value="OMPADOMAIN"/>
</dbReference>
<evidence type="ECO:0000256" key="1">
    <source>
        <dbReference type="ARBA" id="ARBA00004571"/>
    </source>
</evidence>
<dbReference type="PANTHER" id="PTHR30329:SF21">
    <property type="entry name" value="LIPOPROTEIN YIAD-RELATED"/>
    <property type="match status" value="1"/>
</dbReference>
<comment type="subcellular location">
    <subcellularLocation>
        <location evidence="1">Cell outer membrane</location>
        <topology evidence="1">Multi-pass membrane protein</topology>
    </subcellularLocation>
</comment>
<dbReference type="Proteomes" id="UP001501757">
    <property type="component" value="Unassembled WGS sequence"/>
</dbReference>
<dbReference type="InterPro" id="IPR006665">
    <property type="entry name" value="OmpA-like"/>
</dbReference>
<evidence type="ECO:0000256" key="9">
    <source>
        <dbReference type="PROSITE-ProRule" id="PRU00473"/>
    </source>
</evidence>
<dbReference type="SUPFAM" id="SSF103088">
    <property type="entry name" value="OmpA-like"/>
    <property type="match status" value="1"/>
</dbReference>
<evidence type="ECO:0000256" key="4">
    <source>
        <dbReference type="ARBA" id="ARBA00022692"/>
    </source>
</evidence>